<accession>A0A183URN9</accession>
<dbReference type="EMBL" id="UYWY01020761">
    <property type="protein sequence ID" value="VDM42480.1"/>
    <property type="molecule type" value="Genomic_DNA"/>
</dbReference>
<gene>
    <name evidence="1" type="ORF">TCNE_LOCUS11159</name>
</gene>
<sequence length="84" mass="9389">MLSPAMLKYSLTRRTSLREKSKGSNSGRGTLTPVVFDIDDDESGSSSLPVLCVSEWYRDSAVEITYRNLCGCSSMLNTRHCFLF</sequence>
<proteinExistence type="predicted"/>
<protein>
    <submittedName>
        <fullName evidence="1 3">Uncharacterized protein</fullName>
    </submittedName>
</protein>
<reference evidence="1 2" key="2">
    <citation type="submission" date="2018-11" db="EMBL/GenBank/DDBJ databases">
        <authorList>
            <consortium name="Pathogen Informatics"/>
        </authorList>
    </citation>
    <scope>NUCLEOTIDE SEQUENCE [LARGE SCALE GENOMIC DNA]</scope>
</reference>
<reference evidence="3" key="1">
    <citation type="submission" date="2016-06" db="UniProtKB">
        <authorList>
            <consortium name="WormBaseParasite"/>
        </authorList>
    </citation>
    <scope>IDENTIFICATION</scope>
</reference>
<evidence type="ECO:0000313" key="1">
    <source>
        <dbReference type="EMBL" id="VDM42480.1"/>
    </source>
</evidence>
<organism evidence="2 3">
    <name type="scientific">Toxocara canis</name>
    <name type="common">Canine roundworm</name>
    <dbReference type="NCBI Taxonomy" id="6265"/>
    <lineage>
        <taxon>Eukaryota</taxon>
        <taxon>Metazoa</taxon>
        <taxon>Ecdysozoa</taxon>
        <taxon>Nematoda</taxon>
        <taxon>Chromadorea</taxon>
        <taxon>Rhabditida</taxon>
        <taxon>Spirurina</taxon>
        <taxon>Ascaridomorpha</taxon>
        <taxon>Ascaridoidea</taxon>
        <taxon>Toxocaridae</taxon>
        <taxon>Toxocara</taxon>
    </lineage>
</organism>
<dbReference type="WBParaSite" id="TCNE_0001115901-mRNA-1">
    <property type="protein sequence ID" value="TCNE_0001115901-mRNA-1"/>
    <property type="gene ID" value="TCNE_0001115901"/>
</dbReference>
<dbReference type="AlphaFoldDB" id="A0A183URN9"/>
<evidence type="ECO:0000313" key="3">
    <source>
        <dbReference type="WBParaSite" id="TCNE_0001115901-mRNA-1"/>
    </source>
</evidence>
<dbReference type="Proteomes" id="UP000050794">
    <property type="component" value="Unassembled WGS sequence"/>
</dbReference>
<keyword evidence="2" id="KW-1185">Reference proteome</keyword>
<evidence type="ECO:0000313" key="2">
    <source>
        <dbReference type="Proteomes" id="UP000050794"/>
    </source>
</evidence>
<name>A0A183URN9_TOXCA</name>